<accession>A0ABV6VZ72</accession>
<gene>
    <name evidence="1" type="ORF">ACEZDE_20530</name>
</gene>
<dbReference type="Proteomes" id="UP001592531">
    <property type="component" value="Unassembled WGS sequence"/>
</dbReference>
<sequence length="44" mass="4498">MILINATTTRPGEAPLRRLTPRSGTVVVPRAGGARIAAGTKKAA</sequence>
<dbReference type="EMBL" id="JBHFAB010000015">
    <property type="protein sequence ID" value="MFC1418998.1"/>
    <property type="molecule type" value="Genomic_DNA"/>
</dbReference>
<dbReference type="RefSeq" id="WP_380537859.1">
    <property type="nucleotide sequence ID" value="NZ_JBHFAB010000015.1"/>
</dbReference>
<name>A0ABV6VZ72_9ACTN</name>
<protein>
    <submittedName>
        <fullName evidence="1">Uncharacterized protein</fullName>
    </submittedName>
</protein>
<keyword evidence="2" id="KW-1185">Reference proteome</keyword>
<comment type="caution">
    <text evidence="1">The sequence shown here is derived from an EMBL/GenBank/DDBJ whole genome shotgun (WGS) entry which is preliminary data.</text>
</comment>
<evidence type="ECO:0000313" key="1">
    <source>
        <dbReference type="EMBL" id="MFC1418998.1"/>
    </source>
</evidence>
<proteinExistence type="predicted"/>
<organism evidence="1 2">
    <name type="scientific">Streptacidiphilus cavernicola</name>
    <dbReference type="NCBI Taxonomy" id="3342716"/>
    <lineage>
        <taxon>Bacteria</taxon>
        <taxon>Bacillati</taxon>
        <taxon>Actinomycetota</taxon>
        <taxon>Actinomycetes</taxon>
        <taxon>Kitasatosporales</taxon>
        <taxon>Streptomycetaceae</taxon>
        <taxon>Streptacidiphilus</taxon>
    </lineage>
</organism>
<reference evidence="1 2" key="1">
    <citation type="submission" date="2024-09" db="EMBL/GenBank/DDBJ databases">
        <authorList>
            <person name="Lee S.D."/>
        </authorList>
    </citation>
    <scope>NUCLEOTIDE SEQUENCE [LARGE SCALE GENOMIC DNA]</scope>
    <source>
        <strain evidence="1 2">N8-3</strain>
    </source>
</reference>
<evidence type="ECO:0000313" key="2">
    <source>
        <dbReference type="Proteomes" id="UP001592531"/>
    </source>
</evidence>